<evidence type="ECO:0000256" key="1">
    <source>
        <dbReference type="ARBA" id="ARBA00001961"/>
    </source>
</evidence>
<dbReference type="GO" id="GO:0031418">
    <property type="term" value="F:L-ascorbic acid binding"/>
    <property type="evidence" value="ECO:0007669"/>
    <property type="project" value="InterPro"/>
</dbReference>
<protein>
    <submittedName>
        <fullName evidence="5">2-oxoglutarate-Fe(II)-dependent oxygenase superfamily protein</fullName>
    </submittedName>
</protein>
<dbReference type="InterPro" id="IPR044862">
    <property type="entry name" value="Pro_4_hyd_alph_FE2OG_OXY"/>
</dbReference>
<accession>A0A4R6XYY3</accession>
<dbReference type="Gene3D" id="2.60.120.620">
    <property type="entry name" value="q2cbj1_9rhob like domain"/>
    <property type="match status" value="1"/>
</dbReference>
<dbReference type="PANTHER" id="PTHR12117">
    <property type="entry name" value="HISTONE ACETYLTRANSFERASE COMPLEX"/>
    <property type="match status" value="1"/>
</dbReference>
<dbReference type="Pfam" id="PF13640">
    <property type="entry name" value="2OG-FeII_Oxy_3"/>
    <property type="match status" value="1"/>
</dbReference>
<keyword evidence="3" id="KW-0560">Oxidoreductase</keyword>
<dbReference type="GO" id="GO:0016705">
    <property type="term" value="F:oxidoreductase activity, acting on paired donors, with incorporation or reduction of molecular oxygen"/>
    <property type="evidence" value="ECO:0007669"/>
    <property type="project" value="InterPro"/>
</dbReference>
<dbReference type="InterPro" id="IPR006620">
    <property type="entry name" value="Pro_4_hyd_alph"/>
</dbReference>
<evidence type="ECO:0000259" key="4">
    <source>
        <dbReference type="SMART" id="SM00702"/>
    </source>
</evidence>
<keyword evidence="2" id="KW-0223">Dioxygenase</keyword>
<dbReference type="PANTHER" id="PTHR12117:SF0">
    <property type="entry name" value="PROLYL 3-HYDROXYLASE OGFOD1"/>
    <property type="match status" value="1"/>
</dbReference>
<dbReference type="SMART" id="SM00702">
    <property type="entry name" value="P4Hc"/>
    <property type="match status" value="1"/>
</dbReference>
<name>A0A4R6XYY3_9GAMM</name>
<sequence length="351" mass="40806">MIEQLINHSTLNQLDSIQQSFDTAKPFKHVVIDDFFTTSFCQKLLDDFPDFDNKDAIDENKTLGKKAVVQTVSQISHSYRSLDLMFQSPEFLAMISQITGIDDLLYDPHYIGGGTHNNLDGQELDPHVDFTHHPITNHHRRLNLIVYLNHEWDASWGGNLEFHKNPRLDPDEDEITRVIPLFNRAVIFETHNHSWHGFPPIGLPDDKQGVSRKSFALYYYTNKRQQSIDPHSTIYVERHLPPDFLVNKVLTDKEINQIKASVARRDQHLARLYKTITAQTIEINQLKTDVLRYKTLGANPSKQVELIERQMALLSYDETRLLNRVQELENSSSWKMTAPLRKLRRWLGRSV</sequence>
<dbReference type="SUPFAM" id="SSF51197">
    <property type="entry name" value="Clavaminate synthase-like"/>
    <property type="match status" value="1"/>
</dbReference>
<proteinExistence type="predicted"/>
<dbReference type="InterPro" id="IPR051842">
    <property type="entry name" value="uS12_prolyl_hydroxylase"/>
</dbReference>
<dbReference type="GO" id="GO:0005506">
    <property type="term" value="F:iron ion binding"/>
    <property type="evidence" value="ECO:0007669"/>
    <property type="project" value="InterPro"/>
</dbReference>
<evidence type="ECO:0000256" key="3">
    <source>
        <dbReference type="ARBA" id="ARBA00023002"/>
    </source>
</evidence>
<evidence type="ECO:0000313" key="6">
    <source>
        <dbReference type="Proteomes" id="UP000295724"/>
    </source>
</evidence>
<evidence type="ECO:0000313" key="5">
    <source>
        <dbReference type="EMBL" id="TDR23849.1"/>
    </source>
</evidence>
<organism evidence="5 6">
    <name type="scientific">Marinicella litoralis</name>
    <dbReference type="NCBI Taxonomy" id="644220"/>
    <lineage>
        <taxon>Bacteria</taxon>
        <taxon>Pseudomonadati</taxon>
        <taxon>Pseudomonadota</taxon>
        <taxon>Gammaproteobacteria</taxon>
        <taxon>Lysobacterales</taxon>
        <taxon>Marinicellaceae</taxon>
        <taxon>Marinicella</taxon>
    </lineage>
</organism>
<dbReference type="RefSeq" id="WP_099017541.1">
    <property type="nucleotide sequence ID" value="NZ_NIHB01000001.1"/>
</dbReference>
<dbReference type="Proteomes" id="UP000295724">
    <property type="component" value="Unassembled WGS sequence"/>
</dbReference>
<comment type="cofactor">
    <cofactor evidence="1">
        <name>L-ascorbate</name>
        <dbReference type="ChEBI" id="CHEBI:38290"/>
    </cofactor>
</comment>
<dbReference type="EMBL" id="SNZB01000001">
    <property type="protein sequence ID" value="TDR23849.1"/>
    <property type="molecule type" value="Genomic_DNA"/>
</dbReference>
<evidence type="ECO:0000256" key="2">
    <source>
        <dbReference type="ARBA" id="ARBA00022964"/>
    </source>
</evidence>
<comment type="caution">
    <text evidence="5">The sequence shown here is derived from an EMBL/GenBank/DDBJ whole genome shotgun (WGS) entry which is preliminary data.</text>
</comment>
<dbReference type="GO" id="GO:0051213">
    <property type="term" value="F:dioxygenase activity"/>
    <property type="evidence" value="ECO:0007669"/>
    <property type="project" value="UniProtKB-KW"/>
</dbReference>
<gene>
    <name evidence="5" type="ORF">C8D91_0716</name>
</gene>
<feature type="domain" description="Prolyl 4-hydroxylase alpha subunit" evidence="4">
    <location>
        <begin position="27"/>
        <end position="220"/>
    </location>
</feature>
<dbReference type="AlphaFoldDB" id="A0A4R6XYY3"/>
<keyword evidence="6" id="KW-1185">Reference proteome</keyword>
<dbReference type="OrthoDB" id="9783171at2"/>
<reference evidence="5 6" key="1">
    <citation type="submission" date="2019-03" db="EMBL/GenBank/DDBJ databases">
        <title>Genomic Encyclopedia of Type Strains, Phase IV (KMG-IV): sequencing the most valuable type-strain genomes for metagenomic binning, comparative biology and taxonomic classification.</title>
        <authorList>
            <person name="Goeker M."/>
        </authorList>
    </citation>
    <scope>NUCLEOTIDE SEQUENCE [LARGE SCALE GENOMIC DNA]</scope>
    <source>
        <strain evidence="5 6">DSM 25488</strain>
    </source>
</reference>